<organism evidence="1 2">
    <name type="scientific">Gigaspora rosea</name>
    <dbReference type="NCBI Taxonomy" id="44941"/>
    <lineage>
        <taxon>Eukaryota</taxon>
        <taxon>Fungi</taxon>
        <taxon>Fungi incertae sedis</taxon>
        <taxon>Mucoromycota</taxon>
        <taxon>Glomeromycotina</taxon>
        <taxon>Glomeromycetes</taxon>
        <taxon>Diversisporales</taxon>
        <taxon>Gigasporaceae</taxon>
        <taxon>Gigaspora</taxon>
    </lineage>
</organism>
<protein>
    <submittedName>
        <fullName evidence="1">Uncharacterized protein</fullName>
    </submittedName>
</protein>
<keyword evidence="2" id="KW-1185">Reference proteome</keyword>
<evidence type="ECO:0000313" key="2">
    <source>
        <dbReference type="Proteomes" id="UP000266673"/>
    </source>
</evidence>
<accession>A0A397U1G3</accession>
<evidence type="ECO:0000313" key="1">
    <source>
        <dbReference type="EMBL" id="RIB02877.1"/>
    </source>
</evidence>
<name>A0A397U1G3_9GLOM</name>
<dbReference type="Proteomes" id="UP000266673">
    <property type="component" value="Unassembled WGS sequence"/>
</dbReference>
<gene>
    <name evidence="1" type="ORF">C2G38_2226620</name>
</gene>
<sequence length="126" mass="14477">MHYQIYDAPEIGLIYVKPISGFLDLQNNNRKFKSLGEEYSLSEQLKNFSSLVFERQISFIDEAFKNIMQSSLPQPIPITIQEEEAAKSKENMKQDDLLVMINSLLSSINISDCPKYCGLKQKNHSQ</sequence>
<proteinExistence type="predicted"/>
<reference evidence="1 2" key="1">
    <citation type="submission" date="2018-06" db="EMBL/GenBank/DDBJ databases">
        <title>Comparative genomics reveals the genomic features of Rhizophagus irregularis, R. cerebriforme, R. diaphanum and Gigaspora rosea, and their symbiotic lifestyle signature.</title>
        <authorList>
            <person name="Morin E."/>
            <person name="San Clemente H."/>
            <person name="Chen E.C.H."/>
            <person name="De La Providencia I."/>
            <person name="Hainaut M."/>
            <person name="Kuo A."/>
            <person name="Kohler A."/>
            <person name="Murat C."/>
            <person name="Tang N."/>
            <person name="Roy S."/>
            <person name="Loubradou J."/>
            <person name="Henrissat B."/>
            <person name="Grigoriev I.V."/>
            <person name="Corradi N."/>
            <person name="Roux C."/>
            <person name="Martin F.M."/>
        </authorList>
    </citation>
    <scope>NUCLEOTIDE SEQUENCE [LARGE SCALE GENOMIC DNA]</scope>
    <source>
        <strain evidence="1 2">DAOM 194757</strain>
    </source>
</reference>
<dbReference type="OrthoDB" id="2314273at2759"/>
<dbReference type="EMBL" id="QKWP01002562">
    <property type="protein sequence ID" value="RIB02877.1"/>
    <property type="molecule type" value="Genomic_DNA"/>
</dbReference>
<dbReference type="AlphaFoldDB" id="A0A397U1G3"/>
<comment type="caution">
    <text evidence="1">The sequence shown here is derived from an EMBL/GenBank/DDBJ whole genome shotgun (WGS) entry which is preliminary data.</text>
</comment>